<dbReference type="Pfam" id="PF01636">
    <property type="entry name" value="APH"/>
    <property type="match status" value="1"/>
</dbReference>
<dbReference type="InterPro" id="IPR011009">
    <property type="entry name" value="Kinase-like_dom_sf"/>
</dbReference>
<dbReference type="Gene3D" id="3.30.200.150">
    <property type="match status" value="1"/>
</dbReference>
<feature type="domain" description="Aminoglycoside phosphotransferase" evidence="1">
    <location>
        <begin position="34"/>
        <end position="247"/>
    </location>
</feature>
<name>A0A3M6YLI3_HORWE</name>
<dbReference type="InterPro" id="IPR051678">
    <property type="entry name" value="AGP_Transferase"/>
</dbReference>
<dbReference type="PANTHER" id="PTHR21310:SF59">
    <property type="entry name" value="AMINOGLYCOSIDE PHOSPHOTRANSFERASE DOMAIN-CONTAINING PROTEIN"/>
    <property type="match status" value="1"/>
</dbReference>
<evidence type="ECO:0000259" key="1">
    <source>
        <dbReference type="Pfam" id="PF01636"/>
    </source>
</evidence>
<reference evidence="2 3" key="1">
    <citation type="journal article" date="2018" name="BMC Genomics">
        <title>Genomic evidence for intraspecific hybridization in a clonal and extremely halotolerant yeast.</title>
        <authorList>
            <person name="Gostincar C."/>
            <person name="Stajich J.E."/>
            <person name="Zupancic J."/>
            <person name="Zalar P."/>
            <person name="Gunde-Cimerman N."/>
        </authorList>
    </citation>
    <scope>NUCLEOTIDE SEQUENCE [LARGE SCALE GENOMIC DNA]</scope>
    <source>
        <strain evidence="2 3">EXF-6669</strain>
    </source>
</reference>
<evidence type="ECO:0000313" key="3">
    <source>
        <dbReference type="Proteomes" id="UP000271337"/>
    </source>
</evidence>
<dbReference type="EMBL" id="QWIL01001386">
    <property type="protein sequence ID" value="RMY03904.1"/>
    <property type="molecule type" value="Genomic_DNA"/>
</dbReference>
<dbReference type="SUPFAM" id="SSF56112">
    <property type="entry name" value="Protein kinase-like (PK-like)"/>
    <property type="match status" value="1"/>
</dbReference>
<proteinExistence type="predicted"/>
<dbReference type="Proteomes" id="UP000271337">
    <property type="component" value="Unassembled WGS sequence"/>
</dbReference>
<dbReference type="OrthoDB" id="5210591at2759"/>
<comment type="caution">
    <text evidence="2">The sequence shown here is derived from an EMBL/GenBank/DDBJ whole genome shotgun (WGS) entry which is preliminary data.</text>
</comment>
<evidence type="ECO:0000313" key="2">
    <source>
        <dbReference type="EMBL" id="RMY03904.1"/>
    </source>
</evidence>
<dbReference type="PANTHER" id="PTHR21310">
    <property type="entry name" value="AMINOGLYCOSIDE PHOSPHOTRANSFERASE-RELATED-RELATED"/>
    <property type="match status" value="1"/>
</dbReference>
<sequence length="341" mass="38032">MPHQHPPRSPDLSAIQRAANSALQSKSVTVEKLSGYLYRTYRLTTSKGFFYILRARPSHNVRLLRREESRLEEEAGVLQLLGRASDLISARLIEYHNTTSTIGSYYLISGPFSGSVFADVEPSLSSPALASIDKSLGQYVKRLSAIAGPAFGPTRQTQGCTGSSSWARTFTTMFEAVLRDGEDALINLPYDGMRDLVRKHRPALDKITQPRLVILELSADENVIVDAKNHRVTGLLDFSTAFWGDPYMSDCFYKPTASFAEGFGKLPNGDAEERIRQYLYGSLLQRCILKSIMLTTSCSYVLYHSLLTVVKHCYRPSEDGDELEARRDLTTAMRALSAVTR</sequence>
<gene>
    <name evidence="2" type="ORF">D0867_10533</name>
</gene>
<dbReference type="InterPro" id="IPR002575">
    <property type="entry name" value="Aminoglycoside_PTrfase"/>
</dbReference>
<dbReference type="AlphaFoldDB" id="A0A3M6YLI3"/>
<dbReference type="Gene3D" id="3.90.1200.10">
    <property type="match status" value="1"/>
</dbReference>
<accession>A0A3M6YLI3</accession>
<protein>
    <recommendedName>
        <fullName evidence="1">Aminoglycoside phosphotransferase domain-containing protein</fullName>
    </recommendedName>
</protein>
<organism evidence="2 3">
    <name type="scientific">Hortaea werneckii</name>
    <name type="common">Black yeast</name>
    <name type="synonym">Cladosporium werneckii</name>
    <dbReference type="NCBI Taxonomy" id="91943"/>
    <lineage>
        <taxon>Eukaryota</taxon>
        <taxon>Fungi</taxon>
        <taxon>Dikarya</taxon>
        <taxon>Ascomycota</taxon>
        <taxon>Pezizomycotina</taxon>
        <taxon>Dothideomycetes</taxon>
        <taxon>Dothideomycetidae</taxon>
        <taxon>Mycosphaerellales</taxon>
        <taxon>Teratosphaeriaceae</taxon>
        <taxon>Hortaea</taxon>
    </lineage>
</organism>